<dbReference type="Proteomes" id="UP001199919">
    <property type="component" value="Unassembled WGS sequence"/>
</dbReference>
<dbReference type="EMBL" id="JAJPWV010000005">
    <property type="protein sequence ID" value="MCD8742191.1"/>
    <property type="molecule type" value="Genomic_DNA"/>
</dbReference>
<sequence>MEQQKGNVAPGQQNYPSEEQPQGNPNRQTPDEIVQGAKQNDQLDKLEENAPDEDEGK</sequence>
<proteinExistence type="predicted"/>
<reference evidence="2 3" key="1">
    <citation type="submission" date="2021-12" db="EMBL/GenBank/DDBJ databases">
        <title>Mucilaginibacter roseus genome.</title>
        <authorList>
            <person name="Ferreira J.R."/>
            <person name="Newman J.D."/>
        </authorList>
    </citation>
    <scope>NUCLEOTIDE SEQUENCE [LARGE SCALE GENOMIC DNA]</scope>
    <source>
        <strain evidence="2 3">LMG 28454</strain>
    </source>
</reference>
<name>A0ABS8U513_9SPHI</name>
<dbReference type="RefSeq" id="WP_232178750.1">
    <property type="nucleotide sequence ID" value="NZ_JAJPWV010000005.1"/>
</dbReference>
<gene>
    <name evidence="2" type="ORF">LT679_16385</name>
</gene>
<accession>A0ABS8U513</accession>
<feature type="compositionally biased region" description="Polar residues" evidence="1">
    <location>
        <begin position="1"/>
        <end position="28"/>
    </location>
</feature>
<comment type="caution">
    <text evidence="2">The sequence shown here is derived from an EMBL/GenBank/DDBJ whole genome shotgun (WGS) entry which is preliminary data.</text>
</comment>
<feature type="region of interest" description="Disordered" evidence="1">
    <location>
        <begin position="1"/>
        <end position="57"/>
    </location>
</feature>
<evidence type="ECO:0000313" key="3">
    <source>
        <dbReference type="Proteomes" id="UP001199919"/>
    </source>
</evidence>
<keyword evidence="3" id="KW-1185">Reference proteome</keyword>
<evidence type="ECO:0000256" key="1">
    <source>
        <dbReference type="SAM" id="MobiDB-lite"/>
    </source>
</evidence>
<protein>
    <submittedName>
        <fullName evidence="2">Uncharacterized protein</fullName>
    </submittedName>
</protein>
<evidence type="ECO:0000313" key="2">
    <source>
        <dbReference type="EMBL" id="MCD8742191.1"/>
    </source>
</evidence>
<organism evidence="2 3">
    <name type="scientific">Mucilaginibacter roseus</name>
    <dbReference type="NCBI Taxonomy" id="1528868"/>
    <lineage>
        <taxon>Bacteria</taxon>
        <taxon>Pseudomonadati</taxon>
        <taxon>Bacteroidota</taxon>
        <taxon>Sphingobacteriia</taxon>
        <taxon>Sphingobacteriales</taxon>
        <taxon>Sphingobacteriaceae</taxon>
        <taxon>Mucilaginibacter</taxon>
    </lineage>
</organism>